<dbReference type="SUPFAM" id="SSF51182">
    <property type="entry name" value="RmlC-like cupins"/>
    <property type="match status" value="1"/>
</dbReference>
<dbReference type="InterPro" id="IPR047142">
    <property type="entry name" value="OryJ/VirC-like"/>
</dbReference>
<reference evidence="2" key="1">
    <citation type="submission" date="2020-02" db="EMBL/GenBank/DDBJ databases">
        <authorList>
            <person name="Lichtner F.J."/>
        </authorList>
    </citation>
    <scope>NUCLEOTIDE SEQUENCE</scope>
    <source>
        <strain evidence="2">G10</strain>
    </source>
</reference>
<dbReference type="Proteomes" id="UP000701341">
    <property type="component" value="Unassembled WGS sequence"/>
</dbReference>
<dbReference type="PANTHER" id="PTHR36156">
    <property type="entry name" value="SLR2101 PROTEIN"/>
    <property type="match status" value="1"/>
</dbReference>
<dbReference type="InterPro" id="IPR011051">
    <property type="entry name" value="RmlC_Cupin_sf"/>
</dbReference>
<dbReference type="InterPro" id="IPR014710">
    <property type="entry name" value="RmlC-like_jellyroll"/>
</dbReference>
<gene>
    <name evidence="2" type="ORF">PCG10_002602</name>
</gene>
<dbReference type="EMBL" id="JAAOZQ010000015">
    <property type="protein sequence ID" value="KAF7527638.1"/>
    <property type="molecule type" value="Genomic_DNA"/>
</dbReference>
<dbReference type="Gene3D" id="2.60.120.10">
    <property type="entry name" value="Jelly Rolls"/>
    <property type="match status" value="1"/>
</dbReference>
<comment type="caution">
    <text evidence="2">The sequence shown here is derived from an EMBL/GenBank/DDBJ whole genome shotgun (WGS) entry which is preliminary data.</text>
</comment>
<feature type="domain" description="Cupin type-2" evidence="1">
    <location>
        <begin position="102"/>
        <end position="165"/>
    </location>
</feature>
<evidence type="ECO:0000313" key="3">
    <source>
        <dbReference type="Proteomes" id="UP000701341"/>
    </source>
</evidence>
<accession>A0A9P5L6X1</accession>
<dbReference type="OrthoDB" id="4352757at2759"/>
<proteinExistence type="predicted"/>
<keyword evidence="3" id="KW-1185">Reference proteome</keyword>
<evidence type="ECO:0000259" key="1">
    <source>
        <dbReference type="Pfam" id="PF07883"/>
    </source>
</evidence>
<protein>
    <recommendedName>
        <fullName evidence="1">Cupin type-2 domain-containing protein</fullName>
    </recommendedName>
</protein>
<organism evidence="2 3">
    <name type="scientific">Penicillium crustosum</name>
    <name type="common">Blue mold fungus</name>
    <dbReference type="NCBI Taxonomy" id="36656"/>
    <lineage>
        <taxon>Eukaryota</taxon>
        <taxon>Fungi</taxon>
        <taxon>Dikarya</taxon>
        <taxon>Ascomycota</taxon>
        <taxon>Pezizomycotina</taxon>
        <taxon>Eurotiomycetes</taxon>
        <taxon>Eurotiomycetidae</taxon>
        <taxon>Eurotiales</taxon>
        <taxon>Aspergillaceae</taxon>
        <taxon>Penicillium</taxon>
    </lineage>
</organism>
<dbReference type="Pfam" id="PF07883">
    <property type="entry name" value="Cupin_2"/>
    <property type="match status" value="1"/>
</dbReference>
<dbReference type="AlphaFoldDB" id="A0A9P5L6X1"/>
<sequence>MHPALQRDLCYGMRPTRRHITSHDQNGASVVLASPNLLYLDRGGYAITRTYALDQVPAQLGKDQDLNAYLSSDGDNYPTSQLHGGSQPVVPGGVNFLQGDFGPSAITPMHRTISVDYVVVVEGELVLELDDGTKTPLKIGDSVIQRATMHRWVNPSVDKPARFVATTVACIPFEIEGHLIQQEYSD</sequence>
<dbReference type="InterPro" id="IPR013096">
    <property type="entry name" value="Cupin_2"/>
</dbReference>
<dbReference type="PANTHER" id="PTHR36156:SF2">
    <property type="entry name" value="CUPIN TYPE-2 DOMAIN-CONTAINING PROTEIN"/>
    <property type="match status" value="1"/>
</dbReference>
<evidence type="ECO:0000313" key="2">
    <source>
        <dbReference type="EMBL" id="KAF7527638.1"/>
    </source>
</evidence>
<name>A0A9P5L6X1_PENCR</name>